<dbReference type="OrthoDB" id="656626at2759"/>
<accession>A0A565CUG8</accession>
<evidence type="ECO:0000259" key="2">
    <source>
        <dbReference type="Pfam" id="PF14368"/>
    </source>
</evidence>
<dbReference type="InterPro" id="IPR044741">
    <property type="entry name" value="NsLTP-like"/>
</dbReference>
<dbReference type="PANTHER" id="PTHR33122:SF77">
    <property type="entry name" value="BIFUNCTIONAL INHIBITOR_LIPID-TRANSFER PROTEIN_SEED STORAGE 2S ALBUMIN SUPERFAMILY PROTEIN"/>
    <property type="match status" value="1"/>
</dbReference>
<dbReference type="Gene3D" id="1.10.110.10">
    <property type="entry name" value="Plant lipid-transfer and hydrophobic proteins"/>
    <property type="match status" value="1"/>
</dbReference>
<feature type="signal peptide" evidence="1">
    <location>
        <begin position="1"/>
        <end position="30"/>
    </location>
</feature>
<feature type="domain" description="Bifunctional inhibitor/plant lipid transfer protein/seed storage helical" evidence="2">
    <location>
        <begin position="15"/>
        <end position="105"/>
    </location>
</feature>
<reference evidence="3" key="1">
    <citation type="submission" date="2019-07" db="EMBL/GenBank/DDBJ databases">
        <authorList>
            <person name="Dittberner H."/>
        </authorList>
    </citation>
    <scope>NUCLEOTIDE SEQUENCE [LARGE SCALE GENOMIC DNA]</scope>
</reference>
<dbReference type="SUPFAM" id="SSF47699">
    <property type="entry name" value="Bifunctional inhibitor/lipid-transfer protein/seed storage 2S albumin"/>
    <property type="match status" value="1"/>
</dbReference>
<dbReference type="AlphaFoldDB" id="A0A565CUG8"/>
<organism evidence="3 4">
    <name type="scientific">Arabis nemorensis</name>
    <dbReference type="NCBI Taxonomy" id="586526"/>
    <lineage>
        <taxon>Eukaryota</taxon>
        <taxon>Viridiplantae</taxon>
        <taxon>Streptophyta</taxon>
        <taxon>Embryophyta</taxon>
        <taxon>Tracheophyta</taxon>
        <taxon>Spermatophyta</taxon>
        <taxon>Magnoliopsida</taxon>
        <taxon>eudicotyledons</taxon>
        <taxon>Gunneridae</taxon>
        <taxon>Pentapetalae</taxon>
        <taxon>rosids</taxon>
        <taxon>malvids</taxon>
        <taxon>Brassicales</taxon>
        <taxon>Brassicaceae</taxon>
        <taxon>Arabideae</taxon>
        <taxon>Arabis</taxon>
    </lineage>
</organism>
<gene>
    <name evidence="3" type="ORF">ANE_LOCUS27834</name>
</gene>
<dbReference type="Proteomes" id="UP000489600">
    <property type="component" value="Unassembled WGS sequence"/>
</dbReference>
<dbReference type="InterPro" id="IPR039265">
    <property type="entry name" value="DIR1-like"/>
</dbReference>
<evidence type="ECO:0000313" key="3">
    <source>
        <dbReference type="EMBL" id="VVB17390.1"/>
    </source>
</evidence>
<evidence type="ECO:0000256" key="1">
    <source>
        <dbReference type="SAM" id="SignalP"/>
    </source>
</evidence>
<dbReference type="EMBL" id="CABITT030000008">
    <property type="protein sequence ID" value="VVB17390.1"/>
    <property type="molecule type" value="Genomic_DNA"/>
</dbReference>
<keyword evidence="1" id="KW-0732">Signal</keyword>
<protein>
    <recommendedName>
        <fullName evidence="2">Bifunctional inhibitor/plant lipid transfer protein/seed storage helical domain-containing protein</fullName>
    </recommendedName>
</protein>
<dbReference type="InterPro" id="IPR016140">
    <property type="entry name" value="Bifunc_inhib/LTP/seed_store"/>
</dbReference>
<dbReference type="PANTHER" id="PTHR33122">
    <property type="entry name" value="LIPID BINDING PROTEIN-RELATED"/>
    <property type="match status" value="1"/>
</dbReference>
<dbReference type="InterPro" id="IPR036312">
    <property type="entry name" value="Bifun_inhib/LTP/seed_sf"/>
</dbReference>
<feature type="chain" id="PRO_5022010243" description="Bifunctional inhibitor/plant lipid transfer protein/seed storage helical domain-containing protein" evidence="1">
    <location>
        <begin position="31"/>
        <end position="117"/>
    </location>
</feature>
<sequence>MGTNNTRIVMQFAVLAMVLTVAMMVKEATSIRICNIDTNDMEKCRPAITGINPPPPDNDCCVVVRATNLECICRFKSYLPILGIDPSKVAALIAKCGVTTIPRTCRDESLTFYLHAA</sequence>
<dbReference type="GO" id="GO:0005504">
    <property type="term" value="F:fatty acid binding"/>
    <property type="evidence" value="ECO:0007669"/>
    <property type="project" value="InterPro"/>
</dbReference>
<name>A0A565CUG8_9BRAS</name>
<evidence type="ECO:0000313" key="4">
    <source>
        <dbReference type="Proteomes" id="UP000489600"/>
    </source>
</evidence>
<comment type="caution">
    <text evidence="3">The sequence shown here is derived from an EMBL/GenBank/DDBJ whole genome shotgun (WGS) entry which is preliminary data.</text>
</comment>
<keyword evidence="4" id="KW-1185">Reference proteome</keyword>
<dbReference type="Pfam" id="PF14368">
    <property type="entry name" value="LTP_2"/>
    <property type="match status" value="1"/>
</dbReference>
<proteinExistence type="predicted"/>
<dbReference type="CDD" id="cd04660">
    <property type="entry name" value="nsLTP_like"/>
    <property type="match status" value="1"/>
</dbReference>
<dbReference type="GO" id="GO:0009627">
    <property type="term" value="P:systemic acquired resistance"/>
    <property type="evidence" value="ECO:0007669"/>
    <property type="project" value="InterPro"/>
</dbReference>